<comment type="caution">
    <text evidence="1">The sequence shown here is derived from an EMBL/GenBank/DDBJ whole genome shotgun (WGS) entry which is preliminary data.</text>
</comment>
<dbReference type="Gene3D" id="3.90.79.10">
    <property type="entry name" value="Nucleoside Triphosphate Pyrophosphohydrolase"/>
    <property type="match status" value="1"/>
</dbReference>
<name>A0A1F6W5M0_9BACT</name>
<reference evidence="1 2" key="1">
    <citation type="journal article" date="2016" name="Nat. Commun.">
        <title>Thousands of microbial genomes shed light on interconnected biogeochemical processes in an aquifer system.</title>
        <authorList>
            <person name="Anantharaman K."/>
            <person name="Brown C.T."/>
            <person name="Hug L.A."/>
            <person name="Sharon I."/>
            <person name="Castelle C.J."/>
            <person name="Probst A.J."/>
            <person name="Thomas B.C."/>
            <person name="Singh A."/>
            <person name="Wilkins M.J."/>
            <person name="Karaoz U."/>
            <person name="Brodie E.L."/>
            <person name="Williams K.H."/>
            <person name="Hubbard S.S."/>
            <person name="Banfield J.F."/>
        </authorList>
    </citation>
    <scope>NUCLEOTIDE SEQUENCE [LARGE SCALE GENOMIC DNA]</scope>
</reference>
<organism evidence="1 2">
    <name type="scientific">Candidatus Nomurabacteria bacterium RIFCSPHIGHO2_02_FULL_41_18</name>
    <dbReference type="NCBI Taxonomy" id="1801754"/>
    <lineage>
        <taxon>Bacteria</taxon>
        <taxon>Candidatus Nomuraibacteriota</taxon>
    </lineage>
</organism>
<proteinExistence type="predicted"/>
<accession>A0A1F6W5M0</accession>
<sequence>MTIQEKDYSLISKKLLSKADKDGIERKIVKVVVRKGDAILMLKRAETERFSGLYELPGGDLKRMKMFFFEPAENCMKKPA</sequence>
<dbReference type="Proteomes" id="UP000177777">
    <property type="component" value="Unassembled WGS sequence"/>
</dbReference>
<dbReference type="AlphaFoldDB" id="A0A1F6W5M0"/>
<evidence type="ECO:0008006" key="3">
    <source>
        <dbReference type="Google" id="ProtNLM"/>
    </source>
</evidence>
<evidence type="ECO:0000313" key="1">
    <source>
        <dbReference type="EMBL" id="OGI77210.1"/>
    </source>
</evidence>
<dbReference type="STRING" id="1801754.A3D42_01585"/>
<evidence type="ECO:0000313" key="2">
    <source>
        <dbReference type="Proteomes" id="UP000177777"/>
    </source>
</evidence>
<dbReference type="EMBL" id="MFUE01000017">
    <property type="protein sequence ID" value="OGI77210.1"/>
    <property type="molecule type" value="Genomic_DNA"/>
</dbReference>
<dbReference type="SUPFAM" id="SSF55811">
    <property type="entry name" value="Nudix"/>
    <property type="match status" value="1"/>
</dbReference>
<dbReference type="InterPro" id="IPR015797">
    <property type="entry name" value="NUDIX_hydrolase-like_dom_sf"/>
</dbReference>
<protein>
    <recommendedName>
        <fullName evidence="3">Nudix hydrolase domain-containing protein</fullName>
    </recommendedName>
</protein>
<gene>
    <name evidence="1" type="ORF">A3D42_01585</name>
</gene>